<evidence type="ECO:0000256" key="2">
    <source>
        <dbReference type="ARBA" id="ARBA00022786"/>
    </source>
</evidence>
<feature type="compositionally biased region" description="Low complexity" evidence="3">
    <location>
        <begin position="350"/>
        <end position="361"/>
    </location>
</feature>
<dbReference type="GO" id="GO:0036503">
    <property type="term" value="P:ERAD pathway"/>
    <property type="evidence" value="ECO:0007669"/>
    <property type="project" value="TreeGrafter"/>
</dbReference>
<dbReference type="InterPro" id="IPR042299">
    <property type="entry name" value="Ufd1-like_Nn"/>
</dbReference>
<evidence type="ECO:0000259" key="4">
    <source>
        <dbReference type="Pfam" id="PF03152"/>
    </source>
</evidence>
<keyword evidence="2" id="KW-0833">Ubl conjugation pathway</keyword>
<dbReference type="InterPro" id="IPR004854">
    <property type="entry name" value="Ufd1-like"/>
</dbReference>
<gene>
    <name evidence="6" type="ORF">M407DRAFT_243812</name>
</gene>
<dbReference type="GO" id="GO:0034098">
    <property type="term" value="C:VCP-NPL4-UFD1 AAA ATPase complex"/>
    <property type="evidence" value="ECO:0007669"/>
    <property type="project" value="TreeGrafter"/>
</dbReference>
<organism evidence="6 7">
    <name type="scientific">Tulasnella calospora MUT 4182</name>
    <dbReference type="NCBI Taxonomy" id="1051891"/>
    <lineage>
        <taxon>Eukaryota</taxon>
        <taxon>Fungi</taxon>
        <taxon>Dikarya</taxon>
        <taxon>Basidiomycota</taxon>
        <taxon>Agaricomycotina</taxon>
        <taxon>Agaricomycetes</taxon>
        <taxon>Cantharellales</taxon>
        <taxon>Tulasnellaceae</taxon>
        <taxon>Tulasnella</taxon>
    </lineage>
</organism>
<dbReference type="HOGENOM" id="CLU_037790_1_1_1"/>
<dbReference type="Gene3D" id="2.40.40.50">
    <property type="entry name" value="Ubiquitin fusion degradation protein UFD1, N-terminal domain"/>
    <property type="match status" value="1"/>
</dbReference>
<reference evidence="6 7" key="1">
    <citation type="submission" date="2014-04" db="EMBL/GenBank/DDBJ databases">
        <authorList>
            <consortium name="DOE Joint Genome Institute"/>
            <person name="Kuo A."/>
            <person name="Girlanda M."/>
            <person name="Perotto S."/>
            <person name="Kohler A."/>
            <person name="Nagy L.G."/>
            <person name="Floudas D."/>
            <person name="Copeland A."/>
            <person name="Barry K.W."/>
            <person name="Cichocki N."/>
            <person name="Veneault-Fourrey C."/>
            <person name="LaButti K."/>
            <person name="Lindquist E.A."/>
            <person name="Lipzen A."/>
            <person name="Lundell T."/>
            <person name="Morin E."/>
            <person name="Murat C."/>
            <person name="Sun H."/>
            <person name="Tunlid A."/>
            <person name="Henrissat B."/>
            <person name="Grigoriev I.V."/>
            <person name="Hibbett D.S."/>
            <person name="Martin F."/>
            <person name="Nordberg H.P."/>
            <person name="Cantor M.N."/>
            <person name="Hua S.X."/>
        </authorList>
    </citation>
    <scope>NUCLEOTIDE SEQUENCE [LARGE SCALE GENOMIC DNA]</scope>
    <source>
        <strain evidence="6 7">MUT 4182</strain>
    </source>
</reference>
<dbReference type="Pfam" id="PF03152">
    <property type="entry name" value="UFD1_N1"/>
    <property type="match status" value="1"/>
</dbReference>
<dbReference type="Pfam" id="PF24842">
    <property type="entry name" value="UFD1_N2"/>
    <property type="match status" value="1"/>
</dbReference>
<feature type="compositionally biased region" description="Low complexity" evidence="3">
    <location>
        <begin position="416"/>
        <end position="426"/>
    </location>
</feature>
<dbReference type="PANTHER" id="PTHR12555:SF13">
    <property type="entry name" value="UBIQUITIN RECOGNITION FACTOR IN ER-ASSOCIATED DEGRADATION PROTEIN 1"/>
    <property type="match status" value="1"/>
</dbReference>
<evidence type="ECO:0008006" key="8">
    <source>
        <dbReference type="Google" id="ProtNLM"/>
    </source>
</evidence>
<evidence type="ECO:0000313" key="7">
    <source>
        <dbReference type="Proteomes" id="UP000054248"/>
    </source>
</evidence>
<accession>A0A0C3Q8R8</accession>
<dbReference type="EMBL" id="KN823027">
    <property type="protein sequence ID" value="KIO26260.1"/>
    <property type="molecule type" value="Genomic_DNA"/>
</dbReference>
<reference evidence="7" key="2">
    <citation type="submission" date="2015-01" db="EMBL/GenBank/DDBJ databases">
        <title>Evolutionary Origins and Diversification of the Mycorrhizal Mutualists.</title>
        <authorList>
            <consortium name="DOE Joint Genome Institute"/>
            <consortium name="Mycorrhizal Genomics Consortium"/>
            <person name="Kohler A."/>
            <person name="Kuo A."/>
            <person name="Nagy L.G."/>
            <person name="Floudas D."/>
            <person name="Copeland A."/>
            <person name="Barry K.W."/>
            <person name="Cichocki N."/>
            <person name="Veneault-Fourrey C."/>
            <person name="LaButti K."/>
            <person name="Lindquist E.A."/>
            <person name="Lipzen A."/>
            <person name="Lundell T."/>
            <person name="Morin E."/>
            <person name="Murat C."/>
            <person name="Riley R."/>
            <person name="Ohm R."/>
            <person name="Sun H."/>
            <person name="Tunlid A."/>
            <person name="Henrissat B."/>
            <person name="Grigoriev I.V."/>
            <person name="Hibbett D.S."/>
            <person name="Martin F."/>
        </authorList>
    </citation>
    <scope>NUCLEOTIDE SEQUENCE [LARGE SCALE GENOMIC DNA]</scope>
    <source>
        <strain evidence="7">MUT 4182</strain>
    </source>
</reference>
<evidence type="ECO:0000259" key="5">
    <source>
        <dbReference type="Pfam" id="PF24842"/>
    </source>
</evidence>
<dbReference type="InterPro" id="IPR055417">
    <property type="entry name" value="UFD1_N1"/>
</dbReference>
<evidence type="ECO:0000313" key="6">
    <source>
        <dbReference type="EMBL" id="KIO26260.1"/>
    </source>
</evidence>
<name>A0A0C3Q8R8_9AGAM</name>
<feature type="domain" description="Ubiquitin fusion degradation protein UFD1 N-terminal subdomain 1" evidence="4">
    <location>
        <begin position="46"/>
        <end position="145"/>
    </location>
</feature>
<sequence>MFGGFDEDDEGHFPPAAGPGGFLGGLGLGGGPGWGGPSRRANPRQYDEYFKAYSVAMMPNKERANLSYGGKIVMPQSALAKLTNLDVEPPWMFQLRNPSNPAASTHSGVLEFIAEEGCVHLPYWMMKTLRLSEGDPIRISGVKLPKGKFIKIQPQQVHFLEVSDPKAVLEQALRNFTCLTPGDIIEISYNSMVLDFLIMDVKPAGAGIDVVDTDIEVDFAAPKGYVEPPRPAPAPVETMATKLKIDVSSSTPGSSRPGSALGAAPAPDGDFEAFKGSGQTLGGRKTKGKGTSVRKITPVDQDSLIYRTDKPKMVTNETLVDGRQVPAALNLPFGKLFFGYTVIPYKAPASEGSGASGSGASSPPPAAQTPSFGGGPGQTLSGRPPRQTRTPVTQPGNTAASGSTTKSEEDDKWKGKGNSLSSGGSRPKPRRRSPSPEYIDVDSD</sequence>
<evidence type="ECO:0000256" key="1">
    <source>
        <dbReference type="ARBA" id="ARBA00006043"/>
    </source>
</evidence>
<dbReference type="STRING" id="1051891.A0A0C3Q8R8"/>
<dbReference type="GO" id="GO:0031593">
    <property type="term" value="F:polyubiquitin modification-dependent protein binding"/>
    <property type="evidence" value="ECO:0007669"/>
    <property type="project" value="TreeGrafter"/>
</dbReference>
<feature type="compositionally biased region" description="Polar residues" evidence="3">
    <location>
        <begin position="396"/>
        <end position="405"/>
    </location>
</feature>
<feature type="compositionally biased region" description="Low complexity" evidence="3">
    <location>
        <begin position="383"/>
        <end position="395"/>
    </location>
</feature>
<dbReference type="AlphaFoldDB" id="A0A0C3Q8R8"/>
<feature type="domain" description="Ubiquitin fusion degradation protein UFD1 N-terminal subdomain 2" evidence="5">
    <location>
        <begin position="146"/>
        <end position="222"/>
    </location>
</feature>
<dbReference type="OrthoDB" id="422728at2759"/>
<feature type="region of interest" description="Disordered" evidence="3">
    <location>
        <begin position="247"/>
        <end position="293"/>
    </location>
</feature>
<evidence type="ECO:0000256" key="3">
    <source>
        <dbReference type="SAM" id="MobiDB-lite"/>
    </source>
</evidence>
<proteinExistence type="inferred from homology"/>
<dbReference type="PANTHER" id="PTHR12555">
    <property type="entry name" value="UBIQUITIN FUSION DEGRADATON PROTEIN 1"/>
    <property type="match status" value="1"/>
</dbReference>
<keyword evidence="7" id="KW-1185">Reference proteome</keyword>
<feature type="region of interest" description="Disordered" evidence="3">
    <location>
        <begin position="350"/>
        <end position="444"/>
    </location>
</feature>
<feature type="compositionally biased region" description="Low complexity" evidence="3">
    <location>
        <begin position="248"/>
        <end position="259"/>
    </location>
</feature>
<protein>
    <recommendedName>
        <fullName evidence="8">Ubiquitin fusion degradation protein 1</fullName>
    </recommendedName>
</protein>
<comment type="similarity">
    <text evidence="1">Belongs to the UFD1 family.</text>
</comment>
<dbReference type="Gene3D" id="3.10.330.10">
    <property type="match status" value="1"/>
</dbReference>
<dbReference type="InterPro" id="IPR055418">
    <property type="entry name" value="UFD1_N2"/>
</dbReference>
<dbReference type="GO" id="GO:0006511">
    <property type="term" value="P:ubiquitin-dependent protein catabolic process"/>
    <property type="evidence" value="ECO:0007669"/>
    <property type="project" value="InterPro"/>
</dbReference>
<dbReference type="Proteomes" id="UP000054248">
    <property type="component" value="Unassembled WGS sequence"/>
</dbReference>